<dbReference type="GO" id="GO:0004034">
    <property type="term" value="F:aldose 1-epimerase activity"/>
    <property type="evidence" value="ECO:0007669"/>
    <property type="project" value="UniProtKB-EC"/>
</dbReference>
<comment type="caution">
    <text evidence="9">The sequence shown here is derived from an EMBL/GenBank/DDBJ whole genome shotgun (WGS) entry which is preliminary data.</text>
</comment>
<comment type="pathway">
    <text evidence="1 5">Carbohydrate metabolism; hexose metabolism.</text>
</comment>
<dbReference type="Proteomes" id="UP000006334">
    <property type="component" value="Unassembled WGS sequence"/>
</dbReference>
<protein>
    <recommendedName>
        <fullName evidence="5">Aldose 1-epimerase</fullName>
        <ecNumber evidence="5">5.1.3.3</ecNumber>
    </recommendedName>
</protein>
<evidence type="ECO:0000256" key="1">
    <source>
        <dbReference type="ARBA" id="ARBA00005028"/>
    </source>
</evidence>
<gene>
    <name evidence="9" type="primary">galM</name>
    <name evidence="9" type="ORF">GLIP_2954</name>
</gene>
<comment type="catalytic activity">
    <reaction evidence="5">
        <text>alpha-D-glucose = beta-D-glucose</text>
        <dbReference type="Rhea" id="RHEA:10264"/>
        <dbReference type="ChEBI" id="CHEBI:15903"/>
        <dbReference type="ChEBI" id="CHEBI:17925"/>
        <dbReference type="EC" id="5.1.3.3"/>
    </reaction>
</comment>
<feature type="active site" description="Proton acceptor" evidence="6">
    <location>
        <position position="316"/>
    </location>
</feature>
<dbReference type="GO" id="GO:0006006">
    <property type="term" value="P:glucose metabolic process"/>
    <property type="evidence" value="ECO:0007669"/>
    <property type="project" value="TreeGrafter"/>
</dbReference>
<dbReference type="GO" id="GO:0005737">
    <property type="term" value="C:cytoplasm"/>
    <property type="evidence" value="ECO:0007669"/>
    <property type="project" value="TreeGrafter"/>
</dbReference>
<dbReference type="CDD" id="cd09019">
    <property type="entry name" value="galactose_mutarotase_like"/>
    <property type="match status" value="1"/>
</dbReference>
<dbReference type="PANTHER" id="PTHR10091:SF0">
    <property type="entry name" value="GALACTOSE MUTAROTASE"/>
    <property type="match status" value="1"/>
</dbReference>
<reference evidence="9 10" key="1">
    <citation type="journal article" date="2017" name="Antonie Van Leeuwenhoek">
        <title>Rhizobium rhizosphaerae sp. nov., a novel species isolated from rice rhizosphere.</title>
        <authorList>
            <person name="Zhao J.J."/>
            <person name="Zhang J."/>
            <person name="Zhang R.J."/>
            <person name="Zhang C.W."/>
            <person name="Yin H.Q."/>
            <person name="Zhang X.X."/>
        </authorList>
    </citation>
    <scope>NUCLEOTIDE SEQUENCE [LARGE SCALE GENOMIC DNA]</scope>
    <source>
        <strain evidence="9 10">E3</strain>
    </source>
</reference>
<dbReference type="SUPFAM" id="SSF74650">
    <property type="entry name" value="Galactose mutarotase-like"/>
    <property type="match status" value="1"/>
</dbReference>
<proteinExistence type="inferred from homology"/>
<feature type="binding site" evidence="8">
    <location>
        <begin position="77"/>
        <end position="78"/>
    </location>
    <ligand>
        <name>beta-D-galactose</name>
        <dbReference type="ChEBI" id="CHEBI:27667"/>
    </ligand>
</feature>
<feature type="active site" description="Proton donor" evidence="6">
    <location>
        <position position="177"/>
    </location>
</feature>
<dbReference type="InterPro" id="IPR011013">
    <property type="entry name" value="Gal_mutarotase_sf_dom"/>
</dbReference>
<dbReference type="eggNOG" id="COG2017">
    <property type="taxonomic scope" value="Bacteria"/>
</dbReference>
<name>K6YWE5_9ALTE</name>
<dbReference type="RefSeq" id="WP_008845380.1">
    <property type="nucleotide sequence ID" value="NZ_BAEN01000059.1"/>
</dbReference>
<evidence type="ECO:0000256" key="7">
    <source>
        <dbReference type="PIRSR" id="PIRSR005096-2"/>
    </source>
</evidence>
<dbReference type="PANTHER" id="PTHR10091">
    <property type="entry name" value="ALDOSE-1-EPIMERASE"/>
    <property type="match status" value="1"/>
</dbReference>
<dbReference type="Pfam" id="PF01263">
    <property type="entry name" value="Aldose_epim"/>
    <property type="match status" value="1"/>
</dbReference>
<dbReference type="EMBL" id="BAEN01000059">
    <property type="protein sequence ID" value="GAC15575.1"/>
    <property type="molecule type" value="Genomic_DNA"/>
</dbReference>
<organism evidence="9 10">
    <name type="scientific">Aliiglaciecola lipolytica E3</name>
    <dbReference type="NCBI Taxonomy" id="1127673"/>
    <lineage>
        <taxon>Bacteria</taxon>
        <taxon>Pseudomonadati</taxon>
        <taxon>Pseudomonadota</taxon>
        <taxon>Gammaproteobacteria</taxon>
        <taxon>Alteromonadales</taxon>
        <taxon>Alteromonadaceae</taxon>
        <taxon>Aliiglaciecola</taxon>
    </lineage>
</organism>
<dbReference type="STRING" id="1127673.GLIP_2954"/>
<dbReference type="GO" id="GO:0030246">
    <property type="term" value="F:carbohydrate binding"/>
    <property type="evidence" value="ECO:0007669"/>
    <property type="project" value="InterPro"/>
</dbReference>
<keyword evidence="3 5" id="KW-0413">Isomerase</keyword>
<dbReference type="GO" id="GO:0033499">
    <property type="term" value="P:galactose catabolic process via UDP-galactose, Leloir pathway"/>
    <property type="evidence" value="ECO:0007669"/>
    <property type="project" value="TreeGrafter"/>
</dbReference>
<feature type="binding site" evidence="8">
    <location>
        <begin position="177"/>
        <end position="179"/>
    </location>
    <ligand>
        <name>beta-D-galactose</name>
        <dbReference type="ChEBI" id="CHEBI:27667"/>
    </ligand>
</feature>
<dbReference type="EC" id="5.1.3.3" evidence="5"/>
<dbReference type="InterPro" id="IPR008183">
    <property type="entry name" value="Aldose_1/G6P_1-epimerase"/>
</dbReference>
<evidence type="ECO:0000256" key="3">
    <source>
        <dbReference type="ARBA" id="ARBA00023235"/>
    </source>
</evidence>
<dbReference type="InterPro" id="IPR014718">
    <property type="entry name" value="GH-type_carb-bd"/>
</dbReference>
<comment type="similarity">
    <text evidence="2 5">Belongs to the aldose epimerase family.</text>
</comment>
<evidence type="ECO:0000313" key="9">
    <source>
        <dbReference type="EMBL" id="GAC15575.1"/>
    </source>
</evidence>
<keyword evidence="10" id="KW-1185">Reference proteome</keyword>
<dbReference type="Gene3D" id="2.70.98.10">
    <property type="match status" value="1"/>
</dbReference>
<evidence type="ECO:0000256" key="5">
    <source>
        <dbReference type="PIRNR" id="PIRNR005096"/>
    </source>
</evidence>
<feature type="binding site" evidence="7">
    <location>
        <position position="249"/>
    </location>
    <ligand>
        <name>beta-D-galactose</name>
        <dbReference type="ChEBI" id="CHEBI:27667"/>
    </ligand>
</feature>
<dbReference type="AlphaFoldDB" id="K6YWE5"/>
<evidence type="ECO:0000313" key="10">
    <source>
        <dbReference type="Proteomes" id="UP000006334"/>
    </source>
</evidence>
<evidence type="ECO:0000256" key="2">
    <source>
        <dbReference type="ARBA" id="ARBA00006206"/>
    </source>
</evidence>
<dbReference type="OrthoDB" id="9779408at2"/>
<dbReference type="InterPro" id="IPR015443">
    <property type="entry name" value="Aldose_1-epimerase"/>
</dbReference>
<evidence type="ECO:0000256" key="8">
    <source>
        <dbReference type="PIRSR" id="PIRSR005096-3"/>
    </source>
</evidence>
<dbReference type="UniPathway" id="UPA00242"/>
<evidence type="ECO:0000256" key="4">
    <source>
        <dbReference type="ARBA" id="ARBA00023277"/>
    </source>
</evidence>
<dbReference type="InterPro" id="IPR047215">
    <property type="entry name" value="Galactose_mutarotase-like"/>
</dbReference>
<keyword evidence="4 5" id="KW-0119">Carbohydrate metabolism</keyword>
<sequence>MIEKSEFGQMPDGQKIECYTLCNDNGMRVEILTLGAIIRSWKLANESATDIVLGFDSVDEYLADQGYIGRTVGRYANRIENGRFNIDGNEYAVSTNLQGNCLHGGVDGFHNRVWTAGKIAEQPNPSITLSLISEDGDQGFPGTLAVDVTFSLDQEDRLTIEYHALSNQDTVFNPTQHSYFNLAGHQSGNIFAQQIKVFSDHYTPADKNAIPTGEVKSVENTAFDLRAGMSFYDAIHQQDEEIQVANGLDHNWCAKDFNSNQENLNLVAEVTEPNSGRKLITRTSMPGVQVYTGNFIGETKGKDNAKYADYQGFCIESQFYPDSPNQAHFPSATLIAKHPFISRTSYQII</sequence>
<dbReference type="NCBIfam" id="NF008277">
    <property type="entry name" value="PRK11055.1"/>
    <property type="match status" value="1"/>
</dbReference>
<evidence type="ECO:0000256" key="6">
    <source>
        <dbReference type="PIRSR" id="PIRSR005096-1"/>
    </source>
</evidence>
<accession>K6YWE5</accession>
<dbReference type="PIRSF" id="PIRSF005096">
    <property type="entry name" value="GALM"/>
    <property type="match status" value="1"/>
</dbReference>